<organism evidence="2 3">
    <name type="scientific">Pisum sativum</name>
    <name type="common">Garden pea</name>
    <name type="synonym">Lathyrus oleraceus</name>
    <dbReference type="NCBI Taxonomy" id="3888"/>
    <lineage>
        <taxon>Eukaryota</taxon>
        <taxon>Viridiplantae</taxon>
        <taxon>Streptophyta</taxon>
        <taxon>Embryophyta</taxon>
        <taxon>Tracheophyta</taxon>
        <taxon>Spermatophyta</taxon>
        <taxon>Magnoliopsida</taxon>
        <taxon>eudicotyledons</taxon>
        <taxon>Gunneridae</taxon>
        <taxon>Pentapetalae</taxon>
        <taxon>rosids</taxon>
        <taxon>fabids</taxon>
        <taxon>Fabales</taxon>
        <taxon>Fabaceae</taxon>
        <taxon>Papilionoideae</taxon>
        <taxon>50 kb inversion clade</taxon>
        <taxon>NPAAA clade</taxon>
        <taxon>Hologalegina</taxon>
        <taxon>IRL clade</taxon>
        <taxon>Fabeae</taxon>
        <taxon>Lathyrus</taxon>
    </lineage>
</organism>
<dbReference type="Pfam" id="PF02721">
    <property type="entry name" value="DUF223"/>
    <property type="match status" value="1"/>
</dbReference>
<comment type="caution">
    <text evidence="2">The sequence shown here is derived from an EMBL/GenBank/DDBJ whole genome shotgun (WGS) entry which is preliminary data.</text>
</comment>
<dbReference type="InterPro" id="IPR012340">
    <property type="entry name" value="NA-bd_OB-fold"/>
</dbReference>
<name>A0A9D5A1I2_PEA</name>
<dbReference type="Gene3D" id="2.40.50.140">
    <property type="entry name" value="Nucleic acid-binding proteins"/>
    <property type="match status" value="1"/>
</dbReference>
<evidence type="ECO:0000313" key="2">
    <source>
        <dbReference type="EMBL" id="KAI5389705.1"/>
    </source>
</evidence>
<dbReference type="Proteomes" id="UP001058974">
    <property type="component" value="Chromosome 7"/>
</dbReference>
<evidence type="ECO:0000313" key="3">
    <source>
        <dbReference type="Proteomes" id="UP001058974"/>
    </source>
</evidence>
<dbReference type="AlphaFoldDB" id="A0A9D5A1I2"/>
<reference evidence="2 3" key="1">
    <citation type="journal article" date="2022" name="Nat. Genet.">
        <title>Improved pea reference genome and pan-genome highlight genomic features and evolutionary characteristics.</title>
        <authorList>
            <person name="Yang T."/>
            <person name="Liu R."/>
            <person name="Luo Y."/>
            <person name="Hu S."/>
            <person name="Wang D."/>
            <person name="Wang C."/>
            <person name="Pandey M.K."/>
            <person name="Ge S."/>
            <person name="Xu Q."/>
            <person name="Li N."/>
            <person name="Li G."/>
            <person name="Huang Y."/>
            <person name="Saxena R.K."/>
            <person name="Ji Y."/>
            <person name="Li M."/>
            <person name="Yan X."/>
            <person name="He Y."/>
            <person name="Liu Y."/>
            <person name="Wang X."/>
            <person name="Xiang C."/>
            <person name="Varshney R.K."/>
            <person name="Ding H."/>
            <person name="Gao S."/>
            <person name="Zong X."/>
        </authorList>
    </citation>
    <scope>NUCLEOTIDE SEQUENCE [LARGE SCALE GENOMIC DNA]</scope>
    <source>
        <strain evidence="2 3">cv. Zhongwan 6</strain>
    </source>
</reference>
<dbReference type="InterPro" id="IPR003871">
    <property type="entry name" value="RFA1B/D_OB_1st"/>
</dbReference>
<gene>
    <name evidence="2" type="ORF">KIW84_075122</name>
</gene>
<dbReference type="EMBL" id="JAMSHJ010000007">
    <property type="protein sequence ID" value="KAI5389705.1"/>
    <property type="molecule type" value="Genomic_DNA"/>
</dbReference>
<feature type="domain" description="Replication protein A 70 kDa DNA-binding subunit B/D first OB fold" evidence="1">
    <location>
        <begin position="8"/>
        <end position="71"/>
    </location>
</feature>
<keyword evidence="3" id="KW-1185">Reference proteome</keyword>
<sequence length="72" mass="8672">MSRPPILIKDLVKGYRVWKMLIRLVELWVVKEKSELQHLEMVIQDSKGDQIYVTTQNQEFNDWTEQLTEHES</sequence>
<dbReference type="Gramene" id="Psat07G0512200-T1">
    <property type="protein sequence ID" value="KAI5389705.1"/>
    <property type="gene ID" value="KIW84_075122"/>
</dbReference>
<protein>
    <recommendedName>
        <fullName evidence="1">Replication protein A 70 kDa DNA-binding subunit B/D first OB fold domain-containing protein</fullName>
    </recommendedName>
</protein>
<accession>A0A9D5A1I2</accession>
<proteinExistence type="predicted"/>
<evidence type="ECO:0000259" key="1">
    <source>
        <dbReference type="Pfam" id="PF02721"/>
    </source>
</evidence>